<name>A0AAX4PIH9_9CHLO</name>
<dbReference type="PANTHER" id="PTHR48086:SF3">
    <property type="entry name" value="SODIUM_PROLINE SYMPORTER"/>
    <property type="match status" value="1"/>
</dbReference>
<feature type="transmembrane region" description="Helical" evidence="13">
    <location>
        <begin position="318"/>
        <end position="339"/>
    </location>
</feature>
<evidence type="ECO:0000256" key="7">
    <source>
        <dbReference type="ARBA" id="ARBA00022989"/>
    </source>
</evidence>
<feature type="transmembrane region" description="Helical" evidence="13">
    <location>
        <begin position="210"/>
        <end position="227"/>
    </location>
</feature>
<evidence type="ECO:0000256" key="1">
    <source>
        <dbReference type="ARBA" id="ARBA00004651"/>
    </source>
</evidence>
<dbReference type="InterPro" id="IPR001734">
    <property type="entry name" value="Na/solute_symporter"/>
</dbReference>
<evidence type="ECO:0000313" key="14">
    <source>
        <dbReference type="EMBL" id="WZN65906.1"/>
    </source>
</evidence>
<keyword evidence="6" id="KW-0769">Symport</keyword>
<proteinExistence type="inferred from homology"/>
<evidence type="ECO:0000256" key="10">
    <source>
        <dbReference type="ARBA" id="ARBA00023136"/>
    </source>
</evidence>
<dbReference type="AlphaFoldDB" id="A0AAX4PIH9"/>
<evidence type="ECO:0000313" key="15">
    <source>
        <dbReference type="Proteomes" id="UP001472866"/>
    </source>
</evidence>
<dbReference type="EMBL" id="CP151513">
    <property type="protein sequence ID" value="WZN65906.1"/>
    <property type="molecule type" value="Genomic_DNA"/>
</dbReference>
<evidence type="ECO:0000256" key="6">
    <source>
        <dbReference type="ARBA" id="ARBA00022847"/>
    </source>
</evidence>
<keyword evidence="11" id="KW-0739">Sodium transport</keyword>
<dbReference type="PROSITE" id="PS50283">
    <property type="entry name" value="NA_SOLUT_SYMP_3"/>
    <property type="match status" value="1"/>
</dbReference>
<feature type="transmembrane region" description="Helical" evidence="13">
    <location>
        <begin position="523"/>
        <end position="544"/>
    </location>
</feature>
<evidence type="ECO:0000256" key="9">
    <source>
        <dbReference type="ARBA" id="ARBA00023065"/>
    </source>
</evidence>
<feature type="transmembrane region" description="Helical" evidence="13">
    <location>
        <begin position="127"/>
        <end position="149"/>
    </location>
</feature>
<feature type="transmembrane region" description="Helical" evidence="13">
    <location>
        <begin position="456"/>
        <end position="478"/>
    </location>
</feature>
<dbReference type="PANTHER" id="PTHR48086">
    <property type="entry name" value="SODIUM/PROLINE SYMPORTER-RELATED"/>
    <property type="match status" value="1"/>
</dbReference>
<feature type="transmembrane region" description="Helical" evidence="13">
    <location>
        <begin position="485"/>
        <end position="503"/>
    </location>
</feature>
<sequence>MVAPNKALEVEANGGGGGEHGAVAVSPSRSLANGLRQAHVLTAILAAIVVESILFAMEVNLQWHWLVLYAALLVPLSPIAKDAYTFYRGNLSESDASASSFALLTTSSFISWIFAKSVQNASTLGAKFGILGGLAYAAWYTSFASSAYVCYRLRRKFKVHSLAQCVVQRYGPYAYLSYVAITLYRLFNEVWSNSLVVATFYSDDPHNDQWWLAVIVSVLIPCLYVSLGGLRSSLVSDAIQAALAIVLLVVVIGIITPKARSDLILWNPKPAREVWSLEGGIDLVLVGLMQGLLSYPFFDPVLTDRTFLASPKTMLKSFVVGGTLAAGFIVMFSCIGIYGNMEAAYLQQNAAGETGVNGVTIEGLSKGLPSHVSRYISRTCFTLVNIVMLTSSISTLDSTFSSVSKLVGPELMGFLRTRKPGTTSDATSRDIVAGRVAIVALAVVGILPLLSNLDALSATTISGTVAMGLGPPMLFLEFCKGKRPLAFHLSFWLGVALGTVYQLSNEYPKDWSVRDLYMGDGSYKKLLGVNVLGACACFAAFWLGNLLDSRIWGKEEVFEPAGSQGGKYKQRGLKGAEGR</sequence>
<evidence type="ECO:0000256" key="4">
    <source>
        <dbReference type="ARBA" id="ARBA00022475"/>
    </source>
</evidence>
<keyword evidence="5 13" id="KW-0812">Transmembrane</keyword>
<dbReference type="InterPro" id="IPR038377">
    <property type="entry name" value="Na/Glc_symporter_sf"/>
</dbReference>
<keyword evidence="8" id="KW-0915">Sodium</keyword>
<feature type="transmembrane region" description="Helical" evidence="13">
    <location>
        <begin position="38"/>
        <end position="57"/>
    </location>
</feature>
<keyword evidence="7 13" id="KW-1133">Transmembrane helix</keyword>
<feature type="transmembrane region" description="Helical" evidence="13">
    <location>
        <begin position="432"/>
        <end position="450"/>
    </location>
</feature>
<dbReference type="GO" id="GO:0005886">
    <property type="term" value="C:plasma membrane"/>
    <property type="evidence" value="ECO:0007669"/>
    <property type="project" value="UniProtKB-SubCell"/>
</dbReference>
<evidence type="ECO:0000256" key="13">
    <source>
        <dbReference type="SAM" id="Phobius"/>
    </source>
</evidence>
<keyword evidence="9" id="KW-0406">Ion transport</keyword>
<evidence type="ECO:0000256" key="5">
    <source>
        <dbReference type="ARBA" id="ARBA00022692"/>
    </source>
</evidence>
<dbReference type="Proteomes" id="UP001472866">
    <property type="component" value="Chromosome 13"/>
</dbReference>
<feature type="transmembrane region" description="Helical" evidence="13">
    <location>
        <begin position="170"/>
        <end position="187"/>
    </location>
</feature>
<gene>
    <name evidence="14" type="ORF">HKI87_13g74680</name>
</gene>
<evidence type="ECO:0000256" key="2">
    <source>
        <dbReference type="ARBA" id="ARBA00006434"/>
    </source>
</evidence>
<feature type="transmembrane region" description="Helical" evidence="13">
    <location>
        <begin position="96"/>
        <end position="115"/>
    </location>
</feature>
<keyword evidence="15" id="KW-1185">Reference proteome</keyword>
<dbReference type="GO" id="GO:0015293">
    <property type="term" value="F:symporter activity"/>
    <property type="evidence" value="ECO:0007669"/>
    <property type="project" value="UniProtKB-KW"/>
</dbReference>
<protein>
    <submittedName>
        <fullName evidence="14">Uncharacterized protein</fullName>
    </submittedName>
</protein>
<dbReference type="GO" id="GO:0006814">
    <property type="term" value="P:sodium ion transport"/>
    <property type="evidence" value="ECO:0007669"/>
    <property type="project" value="UniProtKB-KW"/>
</dbReference>
<comment type="similarity">
    <text evidence="2">Belongs to the sodium:solute symporter (SSF) (TC 2.A.21) family.</text>
</comment>
<keyword evidence="10 13" id="KW-0472">Membrane</keyword>
<comment type="subcellular location">
    <subcellularLocation>
        <location evidence="1">Cell membrane</location>
        <topology evidence="1">Multi-pass membrane protein</topology>
    </subcellularLocation>
</comment>
<reference evidence="14 15" key="1">
    <citation type="submission" date="2024-03" db="EMBL/GenBank/DDBJ databases">
        <title>Complete genome sequence of the green alga Chloropicon roscoffensis RCC1871.</title>
        <authorList>
            <person name="Lemieux C."/>
            <person name="Pombert J.-F."/>
            <person name="Otis C."/>
            <person name="Turmel M."/>
        </authorList>
    </citation>
    <scope>NUCLEOTIDE SEQUENCE [LARGE SCALE GENOMIC DNA]</scope>
    <source>
        <strain evidence="14 15">RCC1871</strain>
    </source>
</reference>
<feature type="region of interest" description="Disordered" evidence="12">
    <location>
        <begin position="560"/>
        <end position="579"/>
    </location>
</feature>
<feature type="transmembrane region" description="Helical" evidence="13">
    <location>
        <begin position="63"/>
        <end position="84"/>
    </location>
</feature>
<keyword evidence="4" id="KW-1003">Cell membrane</keyword>
<dbReference type="Gene3D" id="1.20.1730.10">
    <property type="entry name" value="Sodium/glucose cotransporter"/>
    <property type="match status" value="1"/>
</dbReference>
<feature type="transmembrane region" description="Helical" evidence="13">
    <location>
        <begin position="234"/>
        <end position="255"/>
    </location>
</feature>
<evidence type="ECO:0000256" key="11">
    <source>
        <dbReference type="ARBA" id="ARBA00023201"/>
    </source>
</evidence>
<dbReference type="InterPro" id="IPR050277">
    <property type="entry name" value="Sodium:Solute_Symporter"/>
</dbReference>
<accession>A0AAX4PIH9</accession>
<evidence type="ECO:0000256" key="12">
    <source>
        <dbReference type="SAM" id="MobiDB-lite"/>
    </source>
</evidence>
<keyword evidence="3" id="KW-0813">Transport</keyword>
<organism evidence="14 15">
    <name type="scientific">Chloropicon roscoffensis</name>
    <dbReference type="NCBI Taxonomy" id="1461544"/>
    <lineage>
        <taxon>Eukaryota</taxon>
        <taxon>Viridiplantae</taxon>
        <taxon>Chlorophyta</taxon>
        <taxon>Chloropicophyceae</taxon>
        <taxon>Chloropicales</taxon>
        <taxon>Chloropicaceae</taxon>
        <taxon>Chloropicon</taxon>
    </lineage>
</organism>
<evidence type="ECO:0000256" key="3">
    <source>
        <dbReference type="ARBA" id="ARBA00022448"/>
    </source>
</evidence>
<evidence type="ECO:0000256" key="8">
    <source>
        <dbReference type="ARBA" id="ARBA00023053"/>
    </source>
</evidence>